<dbReference type="PANTHER" id="PTHR37489:SF1">
    <property type="entry name" value="DUF3500 DOMAIN-CONTAINING PROTEIN"/>
    <property type="match status" value="1"/>
</dbReference>
<accession>A0A8E2E3J1</accession>
<dbReference type="AlphaFoldDB" id="A0A8E2E3J1"/>
<evidence type="ECO:0000313" key="2">
    <source>
        <dbReference type="EMBL" id="OCK76556.1"/>
    </source>
</evidence>
<proteinExistence type="predicted"/>
<evidence type="ECO:0000256" key="1">
    <source>
        <dbReference type="SAM" id="MobiDB-lite"/>
    </source>
</evidence>
<evidence type="ECO:0000313" key="3">
    <source>
        <dbReference type="Proteomes" id="UP000250266"/>
    </source>
</evidence>
<feature type="compositionally biased region" description="Polar residues" evidence="1">
    <location>
        <begin position="9"/>
        <end position="19"/>
    </location>
</feature>
<dbReference type="InterPro" id="IPR021889">
    <property type="entry name" value="DUF3500"/>
</dbReference>
<dbReference type="PANTHER" id="PTHR37489">
    <property type="entry name" value="DUF3500 DOMAIN-CONTAINING PROTEIN"/>
    <property type="match status" value="1"/>
</dbReference>
<gene>
    <name evidence="2" type="ORF">K432DRAFT_385369</name>
</gene>
<sequence>MAAPRTSGYAKSTDPSKPRTSAAVPFREIIPAPDHPKTAGIQDSDAHSWCQSRRKIDAPAWLINRLEGKNLERPYKGFTTDGTVRTGLYHYAEDEGAPIEKMVEAAAELIGLLSREQRSSTVFESVDVDEFRLWSNPELYVNPGGLRLDETTPSIKTAIHAILAASFSPAGYAKVLGCCLTNHFLGHLVHGPRVLNEHSYNFRLFGEPDLLKPWGYTFFGHHLCLAVVIKGRQMVIGPTFMGAEPDRIDEGRYAGLRLFKTEELLGLEIMQGLEPELQERATLSKGMDGDSLPPGRWNPFDERHLGGARQDNRVVPFEGCPVSLFSEAQREQTITLFKAFNEYYPEEVLRHRVENFKAHLDETYFAWIGEFGHDDPFYYRIHNPVAFLEFDFHCGIFLTNTSPARCHIHTINRLPNRGDYGRALLEGI</sequence>
<dbReference type="EMBL" id="KV745200">
    <property type="protein sequence ID" value="OCK76556.1"/>
    <property type="molecule type" value="Genomic_DNA"/>
</dbReference>
<name>A0A8E2E3J1_9PEZI</name>
<keyword evidence="3" id="KW-1185">Reference proteome</keyword>
<dbReference type="Pfam" id="PF12006">
    <property type="entry name" value="DUF3500"/>
    <property type="match status" value="1"/>
</dbReference>
<dbReference type="Proteomes" id="UP000250266">
    <property type="component" value="Unassembled WGS sequence"/>
</dbReference>
<reference evidence="2 3" key="1">
    <citation type="journal article" date="2016" name="Nat. Commun.">
        <title>Ectomycorrhizal ecology is imprinted in the genome of the dominant symbiotic fungus Cenococcum geophilum.</title>
        <authorList>
            <consortium name="DOE Joint Genome Institute"/>
            <person name="Peter M."/>
            <person name="Kohler A."/>
            <person name="Ohm R.A."/>
            <person name="Kuo A."/>
            <person name="Krutzmann J."/>
            <person name="Morin E."/>
            <person name="Arend M."/>
            <person name="Barry K.W."/>
            <person name="Binder M."/>
            <person name="Choi C."/>
            <person name="Clum A."/>
            <person name="Copeland A."/>
            <person name="Grisel N."/>
            <person name="Haridas S."/>
            <person name="Kipfer T."/>
            <person name="LaButti K."/>
            <person name="Lindquist E."/>
            <person name="Lipzen A."/>
            <person name="Maire R."/>
            <person name="Meier B."/>
            <person name="Mihaltcheva S."/>
            <person name="Molinier V."/>
            <person name="Murat C."/>
            <person name="Poggeler S."/>
            <person name="Quandt C.A."/>
            <person name="Sperisen C."/>
            <person name="Tritt A."/>
            <person name="Tisserant E."/>
            <person name="Crous P.W."/>
            <person name="Henrissat B."/>
            <person name="Nehls U."/>
            <person name="Egli S."/>
            <person name="Spatafora J.W."/>
            <person name="Grigoriev I.V."/>
            <person name="Martin F.M."/>
        </authorList>
    </citation>
    <scope>NUCLEOTIDE SEQUENCE [LARGE SCALE GENOMIC DNA]</scope>
    <source>
        <strain evidence="2 3">CBS 459.81</strain>
    </source>
</reference>
<protein>
    <submittedName>
        <fullName evidence="2">Uncharacterized protein</fullName>
    </submittedName>
</protein>
<feature type="region of interest" description="Disordered" evidence="1">
    <location>
        <begin position="1"/>
        <end position="24"/>
    </location>
</feature>
<organism evidence="2 3">
    <name type="scientific">Lepidopterella palustris CBS 459.81</name>
    <dbReference type="NCBI Taxonomy" id="1314670"/>
    <lineage>
        <taxon>Eukaryota</taxon>
        <taxon>Fungi</taxon>
        <taxon>Dikarya</taxon>
        <taxon>Ascomycota</taxon>
        <taxon>Pezizomycotina</taxon>
        <taxon>Dothideomycetes</taxon>
        <taxon>Pleosporomycetidae</taxon>
        <taxon>Mytilinidiales</taxon>
        <taxon>Argynnaceae</taxon>
        <taxon>Lepidopterella</taxon>
    </lineage>
</organism>
<dbReference type="OrthoDB" id="4539697at2759"/>